<dbReference type="CDD" id="cd01666">
    <property type="entry name" value="TGS_DRG"/>
    <property type="match status" value="1"/>
</dbReference>
<feature type="domain" description="TGS" evidence="3">
    <location>
        <begin position="185"/>
        <end position="259"/>
    </location>
</feature>
<dbReference type="InterPro" id="IPR004095">
    <property type="entry name" value="TGS"/>
</dbReference>
<dbReference type="InterPro" id="IPR027417">
    <property type="entry name" value="P-loop_NTPase"/>
</dbReference>
<dbReference type="PROSITE" id="PS51710">
    <property type="entry name" value="G_OBG"/>
    <property type="match status" value="1"/>
</dbReference>
<dbReference type="InterPro" id="IPR012676">
    <property type="entry name" value="TGS-like"/>
</dbReference>
<dbReference type="Pfam" id="PF02824">
    <property type="entry name" value="TGS"/>
    <property type="match status" value="1"/>
</dbReference>
<evidence type="ECO:0000259" key="3">
    <source>
        <dbReference type="PROSITE" id="PS51880"/>
    </source>
</evidence>
<feature type="non-terminal residue" evidence="4">
    <location>
        <position position="1"/>
    </location>
</feature>
<dbReference type="InterPro" id="IPR006073">
    <property type="entry name" value="GTP-bd"/>
</dbReference>
<organism evidence="4">
    <name type="scientific">marine sediment metagenome</name>
    <dbReference type="NCBI Taxonomy" id="412755"/>
    <lineage>
        <taxon>unclassified sequences</taxon>
        <taxon>metagenomes</taxon>
        <taxon>ecological metagenomes</taxon>
    </lineage>
</organism>
<dbReference type="SUPFAM" id="SSF52540">
    <property type="entry name" value="P-loop containing nucleoside triphosphate hydrolases"/>
    <property type="match status" value="1"/>
</dbReference>
<comment type="caution">
    <text evidence="4">The sequence shown here is derived from an EMBL/GenBank/DDBJ whole genome shotgun (WGS) entry which is preliminary data.</text>
</comment>
<accession>X1BD49</accession>
<dbReference type="InterPro" id="IPR012675">
    <property type="entry name" value="Beta-grasp_dom_sf"/>
</dbReference>
<dbReference type="SUPFAM" id="SSF81271">
    <property type="entry name" value="TGS-like"/>
    <property type="match status" value="1"/>
</dbReference>
<dbReference type="Gene3D" id="3.10.20.30">
    <property type="match status" value="1"/>
</dbReference>
<name>X1BD49_9ZZZZ</name>
<sequence>YSLHVPRQGAAQVVLIGFPNVGKSQILSRLTKATPQVAPYPFTTQEPQVGMIEFEDIKIQLIDTPPITDDFIQPWLSPIIRSADLVLLVADLGSEEVLEEIDGLTGRLERSRIKLVSDDPKEVGLFGDAYKKTIILGNKSDLEGAEIRLETLKDLYADKFPIIPVSSESSGSWVGLKKEIYRALNIIRVYTKQPGESADLKDPVVLKKGSIVLDAAKAIHKDFAHNLRYVRMWGSSKFDGQQVDRDHPLQDGDIVEFHM</sequence>
<dbReference type="PANTHER" id="PTHR43127">
    <property type="entry name" value="DEVELOPMENTALLY-REGULATED GTP-BINDING PROTEIN 2"/>
    <property type="match status" value="1"/>
</dbReference>
<evidence type="ECO:0000256" key="1">
    <source>
        <dbReference type="ARBA" id="ARBA00022741"/>
    </source>
</evidence>
<evidence type="ECO:0008006" key="5">
    <source>
        <dbReference type="Google" id="ProtNLM"/>
    </source>
</evidence>
<keyword evidence="1" id="KW-0547">Nucleotide-binding</keyword>
<dbReference type="InterPro" id="IPR031167">
    <property type="entry name" value="G_OBG"/>
</dbReference>
<feature type="domain" description="OBG-type G" evidence="2">
    <location>
        <begin position="11"/>
        <end position="65"/>
    </location>
</feature>
<dbReference type="EMBL" id="BART01009868">
    <property type="protein sequence ID" value="GAG82023.1"/>
    <property type="molecule type" value="Genomic_DNA"/>
</dbReference>
<reference evidence="4" key="1">
    <citation type="journal article" date="2014" name="Front. Microbiol.">
        <title>High frequency of phylogenetically diverse reductive dehalogenase-homologous genes in deep subseafloor sedimentary metagenomes.</title>
        <authorList>
            <person name="Kawai M."/>
            <person name="Futagami T."/>
            <person name="Toyoda A."/>
            <person name="Takaki Y."/>
            <person name="Nishi S."/>
            <person name="Hori S."/>
            <person name="Arai W."/>
            <person name="Tsubouchi T."/>
            <person name="Morono Y."/>
            <person name="Uchiyama I."/>
            <person name="Ito T."/>
            <person name="Fujiyama A."/>
            <person name="Inagaki F."/>
            <person name="Takami H."/>
        </authorList>
    </citation>
    <scope>NUCLEOTIDE SEQUENCE</scope>
    <source>
        <strain evidence="4">Expedition CK06-06</strain>
    </source>
</reference>
<dbReference type="AlphaFoldDB" id="X1BD49"/>
<evidence type="ECO:0000313" key="4">
    <source>
        <dbReference type="EMBL" id="GAG82023.1"/>
    </source>
</evidence>
<protein>
    <recommendedName>
        <fullName evidence="5">TGS domain-containing protein</fullName>
    </recommendedName>
</protein>
<dbReference type="Gene3D" id="3.40.50.300">
    <property type="entry name" value="P-loop containing nucleotide triphosphate hydrolases"/>
    <property type="match status" value="1"/>
</dbReference>
<dbReference type="PRINTS" id="PR00326">
    <property type="entry name" value="GTP1OBG"/>
</dbReference>
<dbReference type="Pfam" id="PF01926">
    <property type="entry name" value="MMR_HSR1"/>
    <property type="match status" value="1"/>
</dbReference>
<gene>
    <name evidence="4" type="ORF">S01H4_21718</name>
</gene>
<evidence type="ECO:0000259" key="2">
    <source>
        <dbReference type="PROSITE" id="PS51710"/>
    </source>
</evidence>
<proteinExistence type="predicted"/>
<dbReference type="GO" id="GO:0005525">
    <property type="term" value="F:GTP binding"/>
    <property type="evidence" value="ECO:0007669"/>
    <property type="project" value="InterPro"/>
</dbReference>
<dbReference type="PROSITE" id="PS51880">
    <property type="entry name" value="TGS"/>
    <property type="match status" value="1"/>
</dbReference>
<dbReference type="GO" id="GO:0003924">
    <property type="term" value="F:GTPase activity"/>
    <property type="evidence" value="ECO:0007669"/>
    <property type="project" value="InterPro"/>
</dbReference>
<dbReference type="InterPro" id="IPR045001">
    <property type="entry name" value="DRG"/>
</dbReference>